<evidence type="ECO:0000313" key="1">
    <source>
        <dbReference type="EMBL" id="EMI56309.1"/>
    </source>
</evidence>
<proteinExistence type="predicted"/>
<gene>
    <name evidence="1" type="ORF">RSSM_02267</name>
</gene>
<protein>
    <submittedName>
        <fullName evidence="1">Uncharacterized protein</fullName>
    </submittedName>
</protein>
<dbReference type="EMBL" id="ANOH01000156">
    <property type="protein sequence ID" value="EMI56309.1"/>
    <property type="molecule type" value="Genomic_DNA"/>
</dbReference>
<reference evidence="1 2" key="1">
    <citation type="journal article" date="2013" name="Mar. Genomics">
        <title>Expression of sulfatases in Rhodopirellula baltica and the diversity of sulfatases in the genus Rhodopirellula.</title>
        <authorList>
            <person name="Wegner C.E."/>
            <person name="Richter-Heitmann T."/>
            <person name="Klindworth A."/>
            <person name="Klockow C."/>
            <person name="Richter M."/>
            <person name="Achstetter T."/>
            <person name="Glockner F.O."/>
            <person name="Harder J."/>
        </authorList>
    </citation>
    <scope>NUCLEOTIDE SEQUENCE [LARGE SCALE GENOMIC DNA]</scope>
    <source>
        <strain evidence="1 2">SM41</strain>
    </source>
</reference>
<organism evidence="1 2">
    <name type="scientific">Rhodopirellula sallentina SM41</name>
    <dbReference type="NCBI Taxonomy" id="1263870"/>
    <lineage>
        <taxon>Bacteria</taxon>
        <taxon>Pseudomonadati</taxon>
        <taxon>Planctomycetota</taxon>
        <taxon>Planctomycetia</taxon>
        <taxon>Pirellulales</taxon>
        <taxon>Pirellulaceae</taxon>
        <taxon>Rhodopirellula</taxon>
    </lineage>
</organism>
<keyword evidence="2" id="KW-1185">Reference proteome</keyword>
<sequence>MAFYWLLRRFSCDSIRAVDAPAGRRCCSRGGVSLIFVGFAV</sequence>
<name>M5U4X2_9BACT</name>
<comment type="caution">
    <text evidence="1">The sequence shown here is derived from an EMBL/GenBank/DDBJ whole genome shotgun (WGS) entry which is preliminary data.</text>
</comment>
<dbReference type="Proteomes" id="UP000011885">
    <property type="component" value="Unassembled WGS sequence"/>
</dbReference>
<evidence type="ECO:0000313" key="2">
    <source>
        <dbReference type="Proteomes" id="UP000011885"/>
    </source>
</evidence>
<accession>M5U4X2</accession>
<dbReference type="AlphaFoldDB" id="M5U4X2"/>